<gene>
    <name evidence="8" type="ORF">MES4922_20335</name>
</gene>
<feature type="transmembrane region" description="Helical" evidence="6">
    <location>
        <begin position="115"/>
        <end position="132"/>
    </location>
</feature>
<comment type="similarity">
    <text evidence="2">Belongs to the EamA transporter family.</text>
</comment>
<feature type="domain" description="EamA" evidence="7">
    <location>
        <begin position="1"/>
        <end position="132"/>
    </location>
</feature>
<evidence type="ECO:0000256" key="1">
    <source>
        <dbReference type="ARBA" id="ARBA00004141"/>
    </source>
</evidence>
<sequence>MLAGSVSYALALVYARRFMVSLGLGPVKLATYQMLFAAVMLTPFAAPGHWEDLAASSDALLALVFGLGLAGTGIAFVIYYQLIQMLGALKAASVYYIPPVVALVVGWAFPGETITLVQAAGATLVIAGIFYANRDGAG</sequence>
<organism evidence="8 9">
    <name type="scientific">Mesorhizobium ventifaucium</name>
    <dbReference type="NCBI Taxonomy" id="666020"/>
    <lineage>
        <taxon>Bacteria</taxon>
        <taxon>Pseudomonadati</taxon>
        <taxon>Pseudomonadota</taxon>
        <taxon>Alphaproteobacteria</taxon>
        <taxon>Hyphomicrobiales</taxon>
        <taxon>Phyllobacteriaceae</taxon>
        <taxon>Mesorhizobium</taxon>
    </lineage>
</organism>
<protein>
    <recommendedName>
        <fullName evidence="7">EamA domain-containing protein</fullName>
    </recommendedName>
</protein>
<keyword evidence="5 6" id="KW-0472">Membrane</keyword>
<proteinExistence type="inferred from homology"/>
<evidence type="ECO:0000256" key="3">
    <source>
        <dbReference type="ARBA" id="ARBA00022692"/>
    </source>
</evidence>
<dbReference type="Pfam" id="PF00892">
    <property type="entry name" value="EamA"/>
    <property type="match status" value="1"/>
</dbReference>
<dbReference type="InterPro" id="IPR037185">
    <property type="entry name" value="EmrE-like"/>
</dbReference>
<dbReference type="SUPFAM" id="SSF103481">
    <property type="entry name" value="Multidrug resistance efflux transporter EmrE"/>
    <property type="match status" value="1"/>
</dbReference>
<evidence type="ECO:0000256" key="2">
    <source>
        <dbReference type="ARBA" id="ARBA00007362"/>
    </source>
</evidence>
<name>A0ABM9DS21_9HYPH</name>
<keyword evidence="4 6" id="KW-1133">Transmembrane helix</keyword>
<evidence type="ECO:0000259" key="7">
    <source>
        <dbReference type="Pfam" id="PF00892"/>
    </source>
</evidence>
<dbReference type="Gene3D" id="1.10.3730.20">
    <property type="match status" value="1"/>
</dbReference>
<accession>A0ABM9DS21</accession>
<dbReference type="InterPro" id="IPR050638">
    <property type="entry name" value="AA-Vitamin_Transporters"/>
</dbReference>
<feature type="transmembrane region" description="Helical" evidence="6">
    <location>
        <begin position="59"/>
        <end position="80"/>
    </location>
</feature>
<dbReference type="PANTHER" id="PTHR32322">
    <property type="entry name" value="INNER MEMBRANE TRANSPORTER"/>
    <property type="match status" value="1"/>
</dbReference>
<keyword evidence="3 6" id="KW-0812">Transmembrane</keyword>
<dbReference type="EMBL" id="CAKXZS010000012">
    <property type="protein sequence ID" value="CAH2398869.1"/>
    <property type="molecule type" value="Genomic_DNA"/>
</dbReference>
<comment type="caution">
    <text evidence="8">The sequence shown here is derived from an EMBL/GenBank/DDBJ whole genome shotgun (WGS) entry which is preliminary data.</text>
</comment>
<comment type="subcellular location">
    <subcellularLocation>
        <location evidence="1">Membrane</location>
        <topology evidence="1">Multi-pass membrane protein</topology>
    </subcellularLocation>
</comment>
<evidence type="ECO:0000313" key="9">
    <source>
        <dbReference type="Proteomes" id="UP001152604"/>
    </source>
</evidence>
<feature type="transmembrane region" description="Helical" evidence="6">
    <location>
        <begin position="92"/>
        <end position="109"/>
    </location>
</feature>
<dbReference type="Proteomes" id="UP001152604">
    <property type="component" value="Unassembled WGS sequence"/>
</dbReference>
<reference evidence="8" key="1">
    <citation type="submission" date="2022-03" db="EMBL/GenBank/DDBJ databases">
        <authorList>
            <person name="Brunel B."/>
        </authorList>
    </citation>
    <scope>NUCLEOTIDE SEQUENCE</scope>
    <source>
        <strain evidence="8">STM4922sample</strain>
    </source>
</reference>
<evidence type="ECO:0000256" key="4">
    <source>
        <dbReference type="ARBA" id="ARBA00022989"/>
    </source>
</evidence>
<evidence type="ECO:0000256" key="5">
    <source>
        <dbReference type="ARBA" id="ARBA00023136"/>
    </source>
</evidence>
<keyword evidence="9" id="KW-1185">Reference proteome</keyword>
<evidence type="ECO:0000313" key="8">
    <source>
        <dbReference type="EMBL" id="CAH2398869.1"/>
    </source>
</evidence>
<evidence type="ECO:0000256" key="6">
    <source>
        <dbReference type="SAM" id="Phobius"/>
    </source>
</evidence>
<dbReference type="PANTHER" id="PTHR32322:SF2">
    <property type="entry name" value="EAMA DOMAIN-CONTAINING PROTEIN"/>
    <property type="match status" value="1"/>
</dbReference>
<dbReference type="InterPro" id="IPR000620">
    <property type="entry name" value="EamA_dom"/>
</dbReference>